<organism evidence="5 6">
    <name type="scientific">Naegleria fowleri</name>
    <name type="common">Brain eating amoeba</name>
    <dbReference type="NCBI Taxonomy" id="5763"/>
    <lineage>
        <taxon>Eukaryota</taxon>
        <taxon>Discoba</taxon>
        <taxon>Heterolobosea</taxon>
        <taxon>Tetramitia</taxon>
        <taxon>Eutetramitia</taxon>
        <taxon>Vahlkampfiidae</taxon>
        <taxon>Naegleria</taxon>
    </lineage>
</organism>
<feature type="compositionally biased region" description="Basic and acidic residues" evidence="3">
    <location>
        <begin position="363"/>
        <end position="380"/>
    </location>
</feature>
<feature type="region of interest" description="Disordered" evidence="3">
    <location>
        <begin position="1029"/>
        <end position="1112"/>
    </location>
</feature>
<feature type="domain" description="Bromo" evidence="4">
    <location>
        <begin position="627"/>
        <end position="697"/>
    </location>
</feature>
<dbReference type="Gene3D" id="1.20.920.10">
    <property type="entry name" value="Bromodomain-like"/>
    <property type="match status" value="4"/>
</dbReference>
<feature type="domain" description="Bromo" evidence="4">
    <location>
        <begin position="261"/>
        <end position="313"/>
    </location>
</feature>
<dbReference type="PANTHER" id="PTHR22881">
    <property type="entry name" value="BROMODOMAIN CONTAINING PROTEIN"/>
    <property type="match status" value="1"/>
</dbReference>
<dbReference type="VEuPathDB" id="AmoebaDB:NF0125920"/>
<dbReference type="OrthoDB" id="21449at2759"/>
<feature type="compositionally biased region" description="Basic and acidic residues" evidence="3">
    <location>
        <begin position="815"/>
        <end position="826"/>
    </location>
</feature>
<dbReference type="VEuPathDB" id="AmoebaDB:FDP41_004032"/>
<name>A0A6A5BID7_NAEFO</name>
<feature type="region of interest" description="Disordered" evidence="3">
    <location>
        <begin position="1"/>
        <end position="116"/>
    </location>
</feature>
<dbReference type="InterPro" id="IPR001487">
    <property type="entry name" value="Bromodomain"/>
</dbReference>
<sequence>MPSKKKKASASSSGNEALDAATDSTNSGEIKNMEDDKEVPLNGGADHASNHKQEKRKKRKKGSDDGLAGDDNGSAEKKTLKVKIKLGDSETTTQAVDDDLEPEKKKKKTKSKKSEPPKDLVVLLDDVIEKLFKADKKQIFWYPVQDEVYLQTIKNPMDLSTLKSKLLQGKYDTVAHFKADLELIYQNAETFNGTGSPIHKQAEKLRAISSKELASFSEDEKIITPLTSDISSSEECMIQIIDILKFEDSYSIFHEPVPLTVPGYHELIKKPMDFSTLRKKVTEKHISISKFEKYLNRVFANAKKFNPVGTIYHGEAVRIGDFAKELIEQLKTKFSKGGLKTTPKITIKISDEEPKEKKSKKKKQEDEKAEKSAEQKEDKKSKKKKKEKKIESKQENEQKNEVEQVEEASINVESKETNEITTPKKSSDKKKTPKSKSSTKWRDRVRITDLDFPELEKDSLYTLIDLIWKKLNEIDEYSIFKNPVAKDVPGYYDMIKEPMDLSTMKGKMDAKSYENWRDFEDDVDRIYDNCKLFNSQDSIFSKEANRQQRWFRKWKKDMVTHFGKLQKSDLTPAFVSNYFNEISVVKTGAPKYDLSALNDEEEEEEEITTLPKTSLCYHLLKIAEDLKTQDKNKYFWNNVDESVHPNYKEKVKHPMSLSTIIDNCKNMNYKTIDQFVNDLDLIHSNTVNYFTSSSKEAKEAKRLFNLSKDKVQPLRSKTFKDVPSTPVSQPKTNKRETRASSSADIDSFIEPEVPSKTSEKKKKPSSQASQPKSTKKKKTLPPTNPYSKDIDLGWVPMIQPCTYWQFPTYTPDPNPENRPKSIESNHDATQSFIDPSSLSSSYSRDDESVSSNDEEVGPTPRKDKKKEKPQAKPAVDAASTFKTPKTSKKDKSVTIPQTPMIITPPSSSFTPASLLSPSAVQPLSNKTAIPNIVIENRPLPKHSYLVKKFRQSINFRNPTYDWKTLQNMSLSDCLKIFSDEDRTLEEIVQCYKKQPDIIPTHNLSYGMKDFKDVNEEDDDLIQRLITIATKNSEKHQTHNLRDSDHSNSPKPGRRSSHHKVKDFIDEEEEEDDMDEDEEDEELSDMEELYDDEGKKEKHVDEMEDEEEDEEISENDVLEHILQDFETVTVPSTRRSNPEEMFKKVKQTLIDEGVNIFVEE</sequence>
<evidence type="ECO:0000256" key="1">
    <source>
        <dbReference type="ARBA" id="ARBA00023117"/>
    </source>
</evidence>
<feature type="compositionally biased region" description="Acidic residues" evidence="3">
    <location>
        <begin position="1064"/>
        <end position="1090"/>
    </location>
</feature>
<evidence type="ECO:0000256" key="3">
    <source>
        <dbReference type="SAM" id="MobiDB-lite"/>
    </source>
</evidence>
<feature type="compositionally biased region" description="Basic and acidic residues" evidence="3">
    <location>
        <begin position="1031"/>
        <end position="1047"/>
    </location>
</feature>
<evidence type="ECO:0000259" key="4">
    <source>
        <dbReference type="PROSITE" id="PS50014"/>
    </source>
</evidence>
<feature type="region of interest" description="Disordered" evidence="3">
    <location>
        <begin position="808"/>
        <end position="905"/>
    </location>
</feature>
<feature type="domain" description="Bromo" evidence="4">
    <location>
        <begin position="469"/>
        <end position="541"/>
    </location>
</feature>
<feature type="domain" description="Bromo" evidence="4">
    <location>
        <begin position="149"/>
        <end position="199"/>
    </location>
</feature>
<evidence type="ECO:0000256" key="2">
    <source>
        <dbReference type="PROSITE-ProRule" id="PRU00035"/>
    </source>
</evidence>
<dbReference type="AlphaFoldDB" id="A0A6A5BID7"/>
<feature type="compositionally biased region" description="Basic and acidic residues" evidence="3">
    <location>
        <begin position="388"/>
        <end position="402"/>
    </location>
</feature>
<evidence type="ECO:0000313" key="5">
    <source>
        <dbReference type="EMBL" id="KAF0976737.1"/>
    </source>
</evidence>
<dbReference type="SMART" id="SM00297">
    <property type="entry name" value="BROMO"/>
    <property type="match status" value="4"/>
</dbReference>
<evidence type="ECO:0000313" key="6">
    <source>
        <dbReference type="Proteomes" id="UP000444721"/>
    </source>
</evidence>
<dbReference type="Proteomes" id="UP000444721">
    <property type="component" value="Unassembled WGS sequence"/>
</dbReference>
<dbReference type="PROSITE" id="PS50014">
    <property type="entry name" value="BROMODOMAIN_2"/>
    <property type="match status" value="4"/>
</dbReference>
<gene>
    <name evidence="5" type="ORF">FDP41_004032</name>
</gene>
<feature type="compositionally biased region" description="Low complexity" evidence="3">
    <location>
        <begin position="894"/>
        <end position="905"/>
    </location>
</feature>
<dbReference type="GeneID" id="68111250"/>
<feature type="region of interest" description="Disordered" evidence="3">
    <location>
        <begin position="715"/>
        <end position="791"/>
    </location>
</feature>
<dbReference type="VEuPathDB" id="AmoebaDB:NfTy_069550"/>
<dbReference type="RefSeq" id="XP_044561450.1">
    <property type="nucleotide sequence ID" value="XM_044707403.1"/>
</dbReference>
<feature type="compositionally biased region" description="Low complexity" evidence="3">
    <location>
        <begin position="831"/>
        <end position="842"/>
    </location>
</feature>
<dbReference type="Pfam" id="PF00439">
    <property type="entry name" value="Bromodomain"/>
    <property type="match status" value="4"/>
</dbReference>
<feature type="compositionally biased region" description="Basic residues" evidence="3">
    <location>
        <begin position="1051"/>
        <end position="1060"/>
    </location>
</feature>
<dbReference type="InterPro" id="IPR051831">
    <property type="entry name" value="Bromodomain_contain_prot"/>
</dbReference>
<dbReference type="PRINTS" id="PR00503">
    <property type="entry name" value="BROMODOMAIN"/>
</dbReference>
<dbReference type="InterPro" id="IPR036427">
    <property type="entry name" value="Bromodomain-like_sf"/>
</dbReference>
<protein>
    <recommendedName>
        <fullName evidence="4">Bromo domain-containing protein</fullName>
    </recommendedName>
</protein>
<keyword evidence="1 2" id="KW-0103">Bromodomain</keyword>
<feature type="compositionally biased region" description="Acidic residues" evidence="3">
    <location>
        <begin position="1101"/>
        <end position="1112"/>
    </location>
</feature>
<dbReference type="SUPFAM" id="SSF47370">
    <property type="entry name" value="Bromodomain"/>
    <property type="match status" value="4"/>
</dbReference>
<feature type="compositionally biased region" description="Basic and acidic residues" evidence="3">
    <location>
        <begin position="1091"/>
        <end position="1100"/>
    </location>
</feature>
<dbReference type="CDD" id="cd04369">
    <property type="entry name" value="Bromodomain"/>
    <property type="match status" value="4"/>
</dbReference>
<keyword evidence="6" id="KW-1185">Reference proteome</keyword>
<proteinExistence type="predicted"/>
<feature type="region of interest" description="Disordered" evidence="3">
    <location>
        <begin position="345"/>
        <end position="440"/>
    </location>
</feature>
<accession>A0A6A5BID7</accession>
<reference evidence="5 6" key="1">
    <citation type="journal article" date="2019" name="Sci. Rep.">
        <title>Nanopore sequencing improves the draft genome of the human pathogenic amoeba Naegleria fowleri.</title>
        <authorList>
            <person name="Liechti N."/>
            <person name="Schurch N."/>
            <person name="Bruggmann R."/>
            <person name="Wittwer M."/>
        </authorList>
    </citation>
    <scope>NUCLEOTIDE SEQUENCE [LARGE SCALE GENOMIC DNA]</scope>
    <source>
        <strain evidence="5 6">ATCC 30894</strain>
    </source>
</reference>
<comment type="caution">
    <text evidence="5">The sequence shown here is derived from an EMBL/GenBank/DDBJ whole genome shotgun (WGS) entry which is preliminary data.</text>
</comment>
<dbReference type="PANTHER" id="PTHR22881:SF27">
    <property type="entry name" value="BROMODOMAIN CONTAINING 7_9"/>
    <property type="match status" value="1"/>
</dbReference>
<dbReference type="EMBL" id="VFQX01000036">
    <property type="protein sequence ID" value="KAF0976737.1"/>
    <property type="molecule type" value="Genomic_DNA"/>
</dbReference>